<dbReference type="PANTHER" id="PTHR47197:SF3">
    <property type="entry name" value="DIHYDRO-HEME D1 DEHYDROGENASE"/>
    <property type="match status" value="1"/>
</dbReference>
<dbReference type="Gene3D" id="2.130.10.10">
    <property type="entry name" value="YVTN repeat-like/Quinoprotein amine dehydrogenase"/>
    <property type="match status" value="2"/>
</dbReference>
<organism evidence="2 3">
    <name type="scientific">Membranihabitans marinus</name>
    <dbReference type="NCBI Taxonomy" id="1227546"/>
    <lineage>
        <taxon>Bacteria</taxon>
        <taxon>Pseudomonadati</taxon>
        <taxon>Bacteroidota</taxon>
        <taxon>Saprospiria</taxon>
        <taxon>Saprospirales</taxon>
        <taxon>Saprospiraceae</taxon>
        <taxon>Membranihabitans</taxon>
    </lineage>
</organism>
<dbReference type="SUPFAM" id="SSF50969">
    <property type="entry name" value="YVTN repeat-like/Quinoprotein amine dehydrogenase"/>
    <property type="match status" value="1"/>
</dbReference>
<sequence>MRRNYLQVVLLCLVVLTCTPSYAQVDWQVEELLEGGRFDAIADLGDGVVVVGSRAPNPGVIFRSTDYGLTWENLATVTRQKDAFRDNGILCLMNGPGDYAYLITTSAQFWRSSDNGLTWEKTAQLGQVPERWAYSYSIAVTPLGTVLATYGSSVYRSTDDGVNFEQIGPISDQNIYRFNVVGNGIIVNGWAGTVYKSMDDGQTWQYWDKMDTLPLYATEFMGRTVILQASEGGSIYKASQDYPDKTREVAKFDEAADDFVYLGYHTAIYSTYTGEKNNYITYDEGENWENIGPIPTQAEGDWLDHVIRLDQPDSVIVIGGTNKGFVARSAFSRPELYDRANPDRDREIIAEEAFQKAIVGQVTDYFELNEPEDIIIDGDYAYIPSRVGHNLAVVDISNPEKPKIVESFRDEDLQEAMGVAQHGRYLYVTSMINQMCLVIDANDPHNLKKIYSFRVGGVNKYQKRLRKVVYEDGYLYFTHDGEGALYIADARNPEKPEIISKLQMGNGAFAVKIHGDIAYVGGCVGSNALKVIDISDKKNPVLVQNIEDTPKYSCICDFEIAEDVLHAISYGSNAYMQFDISNPRALKEIAWFQSDKLNGPNRFVLVGNTVYMINSVNDTVAELDIKGGISIARINSSRLLQKAYGLNYKDGLLYVSNRDAKSFLILNPEKLSKFKLE</sequence>
<keyword evidence="3" id="KW-1185">Reference proteome</keyword>
<gene>
    <name evidence="2" type="ORF">KUV50_15365</name>
</gene>
<dbReference type="RefSeq" id="WP_222581067.1">
    <property type="nucleotide sequence ID" value="NZ_JAHVHU010000015.1"/>
</dbReference>
<evidence type="ECO:0000313" key="2">
    <source>
        <dbReference type="EMBL" id="MBY5959530.1"/>
    </source>
</evidence>
<dbReference type="Proteomes" id="UP000753961">
    <property type="component" value="Unassembled WGS sequence"/>
</dbReference>
<dbReference type="AlphaFoldDB" id="A0A953HWI1"/>
<dbReference type="PANTHER" id="PTHR47197">
    <property type="entry name" value="PROTEIN NIRF"/>
    <property type="match status" value="1"/>
</dbReference>
<evidence type="ECO:0000313" key="3">
    <source>
        <dbReference type="Proteomes" id="UP000753961"/>
    </source>
</evidence>
<proteinExistence type="predicted"/>
<dbReference type="SUPFAM" id="SSF110296">
    <property type="entry name" value="Oligoxyloglucan reducing end-specific cellobiohydrolase"/>
    <property type="match status" value="1"/>
</dbReference>
<feature type="signal peptide" evidence="1">
    <location>
        <begin position="1"/>
        <end position="23"/>
    </location>
</feature>
<dbReference type="InterPro" id="IPR051200">
    <property type="entry name" value="Host-pathogen_enzymatic-act"/>
</dbReference>
<dbReference type="Pfam" id="PF08309">
    <property type="entry name" value="LVIVD"/>
    <property type="match status" value="2"/>
</dbReference>
<keyword evidence="1" id="KW-0732">Signal</keyword>
<name>A0A953HWI1_9BACT</name>
<dbReference type="CDD" id="cd15482">
    <property type="entry name" value="Sialidase_non-viral"/>
    <property type="match status" value="1"/>
</dbReference>
<evidence type="ECO:0000256" key="1">
    <source>
        <dbReference type="SAM" id="SignalP"/>
    </source>
</evidence>
<dbReference type="InterPro" id="IPR015943">
    <property type="entry name" value="WD40/YVTN_repeat-like_dom_sf"/>
</dbReference>
<comment type="caution">
    <text evidence="2">The sequence shown here is derived from an EMBL/GenBank/DDBJ whole genome shotgun (WGS) entry which is preliminary data.</text>
</comment>
<accession>A0A953HWI1</accession>
<dbReference type="InterPro" id="IPR011044">
    <property type="entry name" value="Quino_amine_DH_bsu"/>
</dbReference>
<dbReference type="EMBL" id="JAHVHU010000015">
    <property type="protein sequence ID" value="MBY5959530.1"/>
    <property type="molecule type" value="Genomic_DNA"/>
</dbReference>
<evidence type="ECO:0008006" key="4">
    <source>
        <dbReference type="Google" id="ProtNLM"/>
    </source>
</evidence>
<dbReference type="InterPro" id="IPR013211">
    <property type="entry name" value="LVIVD"/>
</dbReference>
<protein>
    <recommendedName>
        <fullName evidence="4">Sortilin N-terminal domain-containing protein</fullName>
    </recommendedName>
</protein>
<feature type="chain" id="PRO_5037002124" description="Sortilin N-terminal domain-containing protein" evidence="1">
    <location>
        <begin position="24"/>
        <end position="677"/>
    </location>
</feature>
<reference evidence="2" key="1">
    <citation type="submission" date="2021-06" db="EMBL/GenBank/DDBJ databases">
        <title>44 bacteria genomes isolated from Dapeng, Shenzhen.</title>
        <authorList>
            <person name="Zheng W."/>
            <person name="Yu S."/>
            <person name="Huang Y."/>
        </authorList>
    </citation>
    <scope>NUCLEOTIDE SEQUENCE</scope>
    <source>
        <strain evidence="2">DP5N28-2</strain>
    </source>
</reference>